<dbReference type="SUPFAM" id="SSF54593">
    <property type="entry name" value="Glyoxalase/Bleomycin resistance protein/Dihydroxybiphenyl dioxygenase"/>
    <property type="match status" value="1"/>
</dbReference>
<evidence type="ECO:0000313" key="3">
    <source>
        <dbReference type="EMBL" id="MFC4468768.1"/>
    </source>
</evidence>
<dbReference type="InterPro" id="IPR037523">
    <property type="entry name" value="VOC_core"/>
</dbReference>
<dbReference type="PANTHER" id="PTHR33993">
    <property type="entry name" value="GLYOXALASE-RELATED"/>
    <property type="match status" value="1"/>
</dbReference>
<keyword evidence="4" id="KW-1185">Reference proteome</keyword>
<evidence type="ECO:0000256" key="1">
    <source>
        <dbReference type="SAM" id="MobiDB-lite"/>
    </source>
</evidence>
<gene>
    <name evidence="3" type="ORF">ACFPH6_30265</name>
</gene>
<comment type="caution">
    <text evidence="3">The sequence shown here is derived from an EMBL/GenBank/DDBJ whole genome shotgun (WGS) entry which is preliminary data.</text>
</comment>
<reference evidence="4" key="1">
    <citation type="journal article" date="2019" name="Int. J. Syst. Evol. Microbiol.">
        <title>The Global Catalogue of Microorganisms (GCM) 10K type strain sequencing project: providing services to taxonomists for standard genome sequencing and annotation.</title>
        <authorList>
            <consortium name="The Broad Institute Genomics Platform"/>
            <consortium name="The Broad Institute Genome Sequencing Center for Infectious Disease"/>
            <person name="Wu L."/>
            <person name="Ma J."/>
        </authorList>
    </citation>
    <scope>NUCLEOTIDE SEQUENCE [LARGE SCALE GENOMIC DNA]</scope>
    <source>
        <strain evidence="4">DT43</strain>
    </source>
</reference>
<evidence type="ECO:0000313" key="4">
    <source>
        <dbReference type="Proteomes" id="UP001596012"/>
    </source>
</evidence>
<dbReference type="InterPro" id="IPR029068">
    <property type="entry name" value="Glyas_Bleomycin-R_OHBP_Dase"/>
</dbReference>
<protein>
    <submittedName>
        <fullName evidence="3">VOC family protein</fullName>
    </submittedName>
</protein>
<dbReference type="InterPro" id="IPR041581">
    <property type="entry name" value="Glyoxalase_6"/>
</dbReference>
<dbReference type="Pfam" id="PF18029">
    <property type="entry name" value="Glyoxalase_6"/>
    <property type="match status" value="1"/>
</dbReference>
<dbReference type="RefSeq" id="WP_386346823.1">
    <property type="nucleotide sequence ID" value="NZ_JBHSFG010000052.1"/>
</dbReference>
<dbReference type="PANTHER" id="PTHR33993:SF5">
    <property type="entry name" value="GLYOXALASE"/>
    <property type="match status" value="1"/>
</dbReference>
<proteinExistence type="predicted"/>
<feature type="domain" description="VOC" evidence="2">
    <location>
        <begin position="6"/>
        <end position="119"/>
    </location>
</feature>
<sequence length="125" mass="13785">MERVTGIGGIFFRASDPEALASWYETHLGVGRPPDTYDERSWETETGPTVFAPLPSGSEHFRTPGQQWAINFRVRDLDAMVAQLRGAGIQADVHEQDYPNGRFAELSDPEGTPIQLWEPAGADAV</sequence>
<dbReference type="InterPro" id="IPR052164">
    <property type="entry name" value="Anthracycline_SecMetBiosynth"/>
</dbReference>
<feature type="region of interest" description="Disordered" evidence="1">
    <location>
        <begin position="100"/>
        <end position="125"/>
    </location>
</feature>
<dbReference type="EMBL" id="JBHSFG010000052">
    <property type="protein sequence ID" value="MFC4468768.1"/>
    <property type="molecule type" value="Genomic_DNA"/>
</dbReference>
<dbReference type="PROSITE" id="PS51819">
    <property type="entry name" value="VOC"/>
    <property type="match status" value="1"/>
</dbReference>
<evidence type="ECO:0000259" key="2">
    <source>
        <dbReference type="PROSITE" id="PS51819"/>
    </source>
</evidence>
<name>A0ABV8YXZ9_9ACTN</name>
<organism evidence="3 4">
    <name type="scientific">Streptomyces xiangluensis</name>
    <dbReference type="NCBI Taxonomy" id="2665720"/>
    <lineage>
        <taxon>Bacteria</taxon>
        <taxon>Bacillati</taxon>
        <taxon>Actinomycetota</taxon>
        <taxon>Actinomycetes</taxon>
        <taxon>Kitasatosporales</taxon>
        <taxon>Streptomycetaceae</taxon>
        <taxon>Streptomyces</taxon>
    </lineage>
</organism>
<dbReference type="Proteomes" id="UP001596012">
    <property type="component" value="Unassembled WGS sequence"/>
</dbReference>
<dbReference type="Gene3D" id="3.10.180.10">
    <property type="entry name" value="2,3-Dihydroxybiphenyl 1,2-Dioxygenase, domain 1"/>
    <property type="match status" value="1"/>
</dbReference>
<accession>A0ABV8YXZ9</accession>